<name>X0T7L6_9ZZZZ</name>
<gene>
    <name evidence="1" type="ORF">S01H1_27354</name>
</gene>
<protein>
    <submittedName>
        <fullName evidence="1">Uncharacterized protein</fullName>
    </submittedName>
</protein>
<reference evidence="1" key="1">
    <citation type="journal article" date="2014" name="Front. Microbiol.">
        <title>High frequency of phylogenetically diverse reductive dehalogenase-homologous genes in deep subseafloor sedimentary metagenomes.</title>
        <authorList>
            <person name="Kawai M."/>
            <person name="Futagami T."/>
            <person name="Toyoda A."/>
            <person name="Takaki Y."/>
            <person name="Nishi S."/>
            <person name="Hori S."/>
            <person name="Arai W."/>
            <person name="Tsubouchi T."/>
            <person name="Morono Y."/>
            <person name="Uchiyama I."/>
            <person name="Ito T."/>
            <person name="Fujiyama A."/>
            <person name="Inagaki F."/>
            <person name="Takami H."/>
        </authorList>
    </citation>
    <scope>NUCLEOTIDE SEQUENCE</scope>
    <source>
        <strain evidence="1">Expedition CK06-06</strain>
    </source>
</reference>
<comment type="caution">
    <text evidence="1">The sequence shown here is derived from an EMBL/GenBank/DDBJ whole genome shotgun (WGS) entry which is preliminary data.</text>
</comment>
<proteinExistence type="predicted"/>
<dbReference type="AlphaFoldDB" id="X0T7L6"/>
<sequence length="117" mass="13361">MARGKKTCPKCNTVNGARTHNCKSCNTEFVAKVVEIRDKKKKKKEKLIEKIDPKIQALLDSLPDCSEIEEEKKKTSPKEHAKRVLSYGKKTASFLLRMAQSEGYWKHVDWKVVEAGL</sequence>
<organism evidence="1">
    <name type="scientific">marine sediment metagenome</name>
    <dbReference type="NCBI Taxonomy" id="412755"/>
    <lineage>
        <taxon>unclassified sequences</taxon>
        <taxon>metagenomes</taxon>
        <taxon>ecological metagenomes</taxon>
    </lineage>
</organism>
<accession>X0T7L6</accession>
<evidence type="ECO:0000313" key="1">
    <source>
        <dbReference type="EMBL" id="GAF89204.1"/>
    </source>
</evidence>
<dbReference type="EMBL" id="BARS01016648">
    <property type="protein sequence ID" value="GAF89204.1"/>
    <property type="molecule type" value="Genomic_DNA"/>
</dbReference>